<sequence>MGSTGCASISNLNFVRNRTHNCFDQRGPIRNRLGSVRVHHSRRPIPELNVLRIWRSLYGDVVCYAVDDDLREK</sequence>
<accession>A0A540NAI7</accession>
<evidence type="ECO:0000313" key="2">
    <source>
        <dbReference type="Proteomes" id="UP000315295"/>
    </source>
</evidence>
<dbReference type="EMBL" id="VIEB01000076">
    <property type="protein sequence ID" value="TQE08065.1"/>
    <property type="molecule type" value="Genomic_DNA"/>
</dbReference>
<comment type="caution">
    <text evidence="1">The sequence shown here is derived from an EMBL/GenBank/DDBJ whole genome shotgun (WGS) entry which is preliminary data.</text>
</comment>
<keyword evidence="2" id="KW-1185">Reference proteome</keyword>
<organism evidence="1 2">
    <name type="scientific">Malus baccata</name>
    <name type="common">Siberian crab apple</name>
    <name type="synonym">Pyrus baccata</name>
    <dbReference type="NCBI Taxonomy" id="106549"/>
    <lineage>
        <taxon>Eukaryota</taxon>
        <taxon>Viridiplantae</taxon>
        <taxon>Streptophyta</taxon>
        <taxon>Embryophyta</taxon>
        <taxon>Tracheophyta</taxon>
        <taxon>Spermatophyta</taxon>
        <taxon>Magnoliopsida</taxon>
        <taxon>eudicotyledons</taxon>
        <taxon>Gunneridae</taxon>
        <taxon>Pentapetalae</taxon>
        <taxon>rosids</taxon>
        <taxon>fabids</taxon>
        <taxon>Rosales</taxon>
        <taxon>Rosaceae</taxon>
        <taxon>Amygdaloideae</taxon>
        <taxon>Maleae</taxon>
        <taxon>Malus</taxon>
    </lineage>
</organism>
<proteinExistence type="predicted"/>
<name>A0A540NAI7_MALBA</name>
<dbReference type="Proteomes" id="UP000315295">
    <property type="component" value="Unassembled WGS sequence"/>
</dbReference>
<dbReference type="STRING" id="106549.A0A540NAI7"/>
<dbReference type="AlphaFoldDB" id="A0A540NAI7"/>
<evidence type="ECO:0000313" key="1">
    <source>
        <dbReference type="EMBL" id="TQE08065.1"/>
    </source>
</evidence>
<reference evidence="1 2" key="1">
    <citation type="journal article" date="2019" name="G3 (Bethesda)">
        <title>Sequencing of a Wild Apple (Malus baccata) Genome Unravels the Differences Between Cultivated and Wild Apple Species Regarding Disease Resistance and Cold Tolerance.</title>
        <authorList>
            <person name="Chen X."/>
        </authorList>
    </citation>
    <scope>NUCLEOTIDE SEQUENCE [LARGE SCALE GENOMIC DNA]</scope>
    <source>
        <strain evidence="2">cv. Shandingzi</strain>
        <tissue evidence="1">Leaves</tissue>
    </source>
</reference>
<gene>
    <name evidence="1" type="ORF">C1H46_006339</name>
</gene>
<protein>
    <submittedName>
        <fullName evidence="1">Uncharacterized protein</fullName>
    </submittedName>
</protein>